<organism evidence="1 2">
    <name type="scientific">Plasmopara halstedii</name>
    <name type="common">Downy mildew of sunflower</name>
    <dbReference type="NCBI Taxonomy" id="4781"/>
    <lineage>
        <taxon>Eukaryota</taxon>
        <taxon>Sar</taxon>
        <taxon>Stramenopiles</taxon>
        <taxon>Oomycota</taxon>
        <taxon>Peronosporomycetes</taxon>
        <taxon>Peronosporales</taxon>
        <taxon>Peronosporaceae</taxon>
        <taxon>Plasmopara</taxon>
    </lineage>
</organism>
<dbReference type="Proteomes" id="UP000054928">
    <property type="component" value="Unassembled WGS sequence"/>
</dbReference>
<reference evidence="2" key="1">
    <citation type="submission" date="2014-09" db="EMBL/GenBank/DDBJ databases">
        <authorList>
            <person name="Sharma Rahul"/>
            <person name="Thines Marco"/>
        </authorList>
    </citation>
    <scope>NUCLEOTIDE SEQUENCE [LARGE SCALE GENOMIC DNA]</scope>
</reference>
<name>A0A0P1A8K8_PLAHL</name>
<evidence type="ECO:0000313" key="1">
    <source>
        <dbReference type="EMBL" id="CEG36598.1"/>
    </source>
</evidence>
<dbReference type="GeneID" id="36398198"/>
<proteinExistence type="predicted"/>
<protein>
    <submittedName>
        <fullName evidence="1">Uncharacterized protein</fullName>
    </submittedName>
</protein>
<dbReference type="RefSeq" id="XP_024572967.1">
    <property type="nucleotide sequence ID" value="XM_024721830.1"/>
</dbReference>
<sequence length="113" mass="12857">MVFRNRFFAISIAAIRTIPCPAPSLFQLYADTPSAYNNVDHDSAKFPYVQKCDCLIRSFHGSLCYSIAIPVSNPNWNQAALCAVEFLKFDKKDHTYFGILKLHRSTYMLSILS</sequence>
<dbReference type="AlphaFoldDB" id="A0A0P1A8K8"/>
<dbReference type="EMBL" id="CCYD01000207">
    <property type="protein sequence ID" value="CEG36598.1"/>
    <property type="molecule type" value="Genomic_DNA"/>
</dbReference>
<keyword evidence="2" id="KW-1185">Reference proteome</keyword>
<evidence type="ECO:0000313" key="2">
    <source>
        <dbReference type="Proteomes" id="UP000054928"/>
    </source>
</evidence>
<accession>A0A0P1A8K8</accession>